<evidence type="ECO:0000256" key="1">
    <source>
        <dbReference type="SAM" id="Phobius"/>
    </source>
</evidence>
<evidence type="ECO:0000313" key="2">
    <source>
        <dbReference type="EMBL" id="KGF99400.1"/>
    </source>
</evidence>
<accession>A0A0A2ACT5</accession>
<dbReference type="STRING" id="74545.EU96_0007"/>
<keyword evidence="1" id="KW-0472">Membrane</keyword>
<organism evidence="2 3">
    <name type="scientific">Prochlorococcus marinus str. MIT 9302</name>
    <dbReference type="NCBI Taxonomy" id="74545"/>
    <lineage>
        <taxon>Bacteria</taxon>
        <taxon>Bacillati</taxon>
        <taxon>Cyanobacteriota</taxon>
        <taxon>Cyanophyceae</taxon>
        <taxon>Synechococcales</taxon>
        <taxon>Prochlorococcaceae</taxon>
        <taxon>Prochlorococcus</taxon>
    </lineage>
</organism>
<protein>
    <submittedName>
        <fullName evidence="2">Uncharacterized protein</fullName>
    </submittedName>
</protein>
<dbReference type="EMBL" id="JNAM01000001">
    <property type="protein sequence ID" value="KGF99400.1"/>
    <property type="molecule type" value="Genomic_DNA"/>
</dbReference>
<dbReference type="OrthoDB" id="541578at2"/>
<reference evidence="3" key="1">
    <citation type="journal article" date="2014" name="Sci. Data">
        <title>Genomes of diverse isolates of the marine cyanobacterium Prochlorococcus.</title>
        <authorList>
            <person name="Biller S."/>
            <person name="Berube P."/>
            <person name="Thompson J."/>
            <person name="Kelly L."/>
            <person name="Roggensack S."/>
            <person name="Awad L."/>
            <person name="Roache-Johnson K."/>
            <person name="Ding H."/>
            <person name="Giovannoni S.J."/>
            <person name="Moore L.R."/>
            <person name="Chisholm S.W."/>
        </authorList>
    </citation>
    <scope>NUCLEOTIDE SEQUENCE [LARGE SCALE GENOMIC DNA]</scope>
    <source>
        <strain evidence="3">MIT 9302</strain>
    </source>
</reference>
<keyword evidence="1" id="KW-0812">Transmembrane</keyword>
<dbReference type="eggNOG" id="ENOG5032B7D">
    <property type="taxonomic scope" value="Bacteria"/>
</dbReference>
<dbReference type="Proteomes" id="UP000030445">
    <property type="component" value="Unassembled WGS sequence"/>
</dbReference>
<proteinExistence type="predicted"/>
<sequence>MFNKNNSRRKMKKIFQWEEYLNWRKMSKDQKLNFKRACLFPFLVYMIYVFLNQYSIAILLLLGLYFLIRFKNRNKLKR</sequence>
<comment type="caution">
    <text evidence="2">The sequence shown here is derived from an EMBL/GenBank/DDBJ whole genome shotgun (WGS) entry which is preliminary data.</text>
</comment>
<keyword evidence="1" id="KW-1133">Transmembrane helix</keyword>
<evidence type="ECO:0000313" key="3">
    <source>
        <dbReference type="Proteomes" id="UP000030445"/>
    </source>
</evidence>
<dbReference type="AlphaFoldDB" id="A0A0A2ACT5"/>
<feature type="transmembrane region" description="Helical" evidence="1">
    <location>
        <begin position="42"/>
        <end position="68"/>
    </location>
</feature>
<gene>
    <name evidence="2" type="ORF">EU96_0007</name>
</gene>
<name>A0A0A2ACT5_PROMR</name>